<evidence type="ECO:0000256" key="1">
    <source>
        <dbReference type="PROSITE-ProRule" id="PRU00325"/>
    </source>
</evidence>
<feature type="compositionally biased region" description="Acidic residues" evidence="2">
    <location>
        <begin position="146"/>
        <end position="155"/>
    </location>
</feature>
<evidence type="ECO:0000259" key="3">
    <source>
        <dbReference type="PROSITE" id="PS50966"/>
    </source>
</evidence>
<feature type="region of interest" description="Disordered" evidence="2">
    <location>
        <begin position="146"/>
        <end position="184"/>
    </location>
</feature>
<comment type="caution">
    <text evidence="4">The sequence shown here is derived from an EMBL/GenBank/DDBJ whole genome shotgun (WGS) entry which is preliminary data.</text>
</comment>
<dbReference type="AlphaFoldDB" id="A0A8X6KQ08"/>
<dbReference type="OrthoDB" id="10068928at2759"/>
<sequence>MASHILKDKVFLTKAYNILQLLKYYTDTMETYYRQKIVHCINNTLETFILSSFQPEMREISDLTTQLLPTGEYEIKNMKSGKSYYVDMNICVCSCTLGLNGARCKHLYAVCVAKKIDFTSSVPNDDIIKKELFWIATGSMKTEAYDMDIEDESESEMTSSSPSKRMENQSKVRKRNQEKFWKEL</sequence>
<feature type="compositionally biased region" description="Basic and acidic residues" evidence="2">
    <location>
        <begin position="164"/>
        <end position="184"/>
    </location>
</feature>
<dbReference type="PROSITE" id="PS50966">
    <property type="entry name" value="ZF_SWIM"/>
    <property type="match status" value="1"/>
</dbReference>
<evidence type="ECO:0000313" key="5">
    <source>
        <dbReference type="Proteomes" id="UP000887116"/>
    </source>
</evidence>
<dbReference type="PANTHER" id="PTHR35385:SF2">
    <property type="entry name" value="PROTEIN B, PUTATIVE-RELATED"/>
    <property type="match status" value="1"/>
</dbReference>
<proteinExistence type="predicted"/>
<evidence type="ECO:0000256" key="2">
    <source>
        <dbReference type="SAM" id="MobiDB-lite"/>
    </source>
</evidence>
<dbReference type="GO" id="GO:0008270">
    <property type="term" value="F:zinc ion binding"/>
    <property type="evidence" value="ECO:0007669"/>
    <property type="project" value="UniProtKB-KW"/>
</dbReference>
<reference evidence="4" key="1">
    <citation type="submission" date="2020-07" db="EMBL/GenBank/DDBJ databases">
        <title>Multicomponent nature underlies the extraordinary mechanical properties of spider dragline silk.</title>
        <authorList>
            <person name="Kono N."/>
            <person name="Nakamura H."/>
            <person name="Mori M."/>
            <person name="Yoshida Y."/>
            <person name="Ohtoshi R."/>
            <person name="Malay A.D."/>
            <person name="Moran D.A.P."/>
            <person name="Tomita M."/>
            <person name="Numata K."/>
            <person name="Arakawa K."/>
        </authorList>
    </citation>
    <scope>NUCLEOTIDE SEQUENCE</scope>
</reference>
<feature type="domain" description="SWIM-type" evidence="3">
    <location>
        <begin position="84"/>
        <end position="115"/>
    </location>
</feature>
<dbReference type="InterPro" id="IPR007527">
    <property type="entry name" value="Znf_SWIM"/>
</dbReference>
<gene>
    <name evidence="4" type="primary">AVEN_239476_1</name>
    <name evidence="4" type="ORF">TNCT_49341</name>
</gene>
<dbReference type="PANTHER" id="PTHR35385">
    <property type="entry name" value="PROTEIN B, PUTATIVE-RELATED-RELATED"/>
    <property type="match status" value="1"/>
</dbReference>
<keyword evidence="1" id="KW-0479">Metal-binding</keyword>
<evidence type="ECO:0000313" key="4">
    <source>
        <dbReference type="EMBL" id="GFQ80316.1"/>
    </source>
</evidence>
<dbReference type="Proteomes" id="UP000887116">
    <property type="component" value="Unassembled WGS sequence"/>
</dbReference>
<keyword evidence="5" id="KW-1185">Reference proteome</keyword>
<keyword evidence="1" id="KW-0863">Zinc-finger</keyword>
<organism evidence="4 5">
    <name type="scientific">Trichonephila clavata</name>
    <name type="common">Joro spider</name>
    <name type="synonym">Nephila clavata</name>
    <dbReference type="NCBI Taxonomy" id="2740835"/>
    <lineage>
        <taxon>Eukaryota</taxon>
        <taxon>Metazoa</taxon>
        <taxon>Ecdysozoa</taxon>
        <taxon>Arthropoda</taxon>
        <taxon>Chelicerata</taxon>
        <taxon>Arachnida</taxon>
        <taxon>Araneae</taxon>
        <taxon>Araneomorphae</taxon>
        <taxon>Entelegynae</taxon>
        <taxon>Araneoidea</taxon>
        <taxon>Nephilidae</taxon>
        <taxon>Trichonephila</taxon>
    </lineage>
</organism>
<keyword evidence="1" id="KW-0862">Zinc</keyword>
<protein>
    <recommendedName>
        <fullName evidence="3">SWIM-type domain-containing protein</fullName>
    </recommendedName>
</protein>
<dbReference type="EMBL" id="BMAO01022205">
    <property type="protein sequence ID" value="GFQ80316.1"/>
    <property type="molecule type" value="Genomic_DNA"/>
</dbReference>
<name>A0A8X6KQ08_TRICU</name>
<accession>A0A8X6KQ08</accession>